<evidence type="ECO:0000259" key="10">
    <source>
        <dbReference type="Pfam" id="PF11975"/>
    </source>
</evidence>
<dbReference type="InterPro" id="IPR015955">
    <property type="entry name" value="Lactate_DH/Glyco_Ohase_4_C"/>
</dbReference>
<evidence type="ECO:0000256" key="5">
    <source>
        <dbReference type="ARBA" id="ARBA00022801"/>
    </source>
</evidence>
<dbReference type="EMBL" id="BART01006640">
    <property type="protein sequence ID" value="GAG67262.1"/>
    <property type="molecule type" value="Genomic_DNA"/>
</dbReference>
<keyword evidence="7" id="KW-0464">Manganese</keyword>
<evidence type="ECO:0000256" key="1">
    <source>
        <dbReference type="ARBA" id="ARBA00001911"/>
    </source>
</evidence>
<evidence type="ECO:0000256" key="8">
    <source>
        <dbReference type="ARBA" id="ARBA00023277"/>
    </source>
</evidence>
<dbReference type="PANTHER" id="PTHR32092">
    <property type="entry name" value="6-PHOSPHO-BETA-GLUCOSIDASE-RELATED"/>
    <property type="match status" value="1"/>
</dbReference>
<reference evidence="11" key="1">
    <citation type="journal article" date="2014" name="Front. Microbiol.">
        <title>High frequency of phylogenetically diverse reductive dehalogenase-homologous genes in deep subseafloor sedimentary metagenomes.</title>
        <authorList>
            <person name="Kawai M."/>
            <person name="Futagami T."/>
            <person name="Toyoda A."/>
            <person name="Takaki Y."/>
            <person name="Nishi S."/>
            <person name="Hori S."/>
            <person name="Arai W."/>
            <person name="Tsubouchi T."/>
            <person name="Morono Y."/>
            <person name="Uchiyama I."/>
            <person name="Ito T."/>
            <person name="Fujiyama A."/>
            <person name="Inagaki F."/>
            <person name="Takami H."/>
        </authorList>
    </citation>
    <scope>NUCLEOTIDE SEQUENCE</scope>
    <source>
        <strain evidence="11">Expedition CK06-06</strain>
    </source>
</reference>
<sequence>MKKRIVLIGAGSSSFGPATLMDLNLSSVLSGSTVVLHDINEEKLEMVYQIVVKDNEKLGNKFNIEQTTIRSKALKDADFVISSIEKGDRFELRWQDNTIPRKHGSKEMMAENGGPGGFFHSARQIPEIIRIAKDVVKICPNAFFINYSNPMSRICLAIKRAVPELKFVGLCHQIELLTNHHLPNMLNKDISEMQLTTGGLNHFAFLLGLKDLTTGTDLMPEFNSKCLEYFKDKRDRFHYADLTFEVYKRFGYFPYVGDNHICEYIQIGSQYTTIQDLKDWITRMEQVNKGSY</sequence>
<evidence type="ECO:0000256" key="9">
    <source>
        <dbReference type="ARBA" id="ARBA00023295"/>
    </source>
</evidence>
<evidence type="ECO:0000256" key="4">
    <source>
        <dbReference type="ARBA" id="ARBA00022723"/>
    </source>
</evidence>
<dbReference type="InterPro" id="IPR036291">
    <property type="entry name" value="NAD(P)-bd_dom_sf"/>
</dbReference>
<dbReference type="AlphaFoldDB" id="X1ABA9"/>
<keyword evidence="9" id="KW-0326">Glycosidase</keyword>
<dbReference type="SUPFAM" id="SSF56327">
    <property type="entry name" value="LDH C-terminal domain-like"/>
    <property type="match status" value="1"/>
</dbReference>
<name>X1ABA9_9ZZZZ</name>
<dbReference type="Pfam" id="PF11975">
    <property type="entry name" value="Glyco_hydro_4C"/>
    <property type="match status" value="1"/>
</dbReference>
<comment type="cofactor">
    <cofactor evidence="2">
        <name>Mn(2+)</name>
        <dbReference type="ChEBI" id="CHEBI:29035"/>
    </cofactor>
</comment>
<dbReference type="SUPFAM" id="SSF51735">
    <property type="entry name" value="NAD(P)-binding Rossmann-fold domains"/>
    <property type="match status" value="1"/>
</dbReference>
<organism evidence="11">
    <name type="scientific">marine sediment metagenome</name>
    <dbReference type="NCBI Taxonomy" id="412755"/>
    <lineage>
        <taxon>unclassified sequences</taxon>
        <taxon>metagenomes</taxon>
        <taxon>ecological metagenomes</taxon>
    </lineage>
</organism>
<gene>
    <name evidence="11" type="ORF">S01H4_15163</name>
</gene>
<accession>X1ABA9</accession>
<dbReference type="GO" id="GO:0046872">
    <property type="term" value="F:metal ion binding"/>
    <property type="evidence" value="ECO:0007669"/>
    <property type="project" value="UniProtKB-KW"/>
</dbReference>
<keyword evidence="6" id="KW-0520">NAD</keyword>
<evidence type="ECO:0000313" key="11">
    <source>
        <dbReference type="EMBL" id="GAG67262.1"/>
    </source>
</evidence>
<feature type="domain" description="Glycosyl hydrolase family 4 C-terminal" evidence="10">
    <location>
        <begin position="199"/>
        <end position="271"/>
    </location>
</feature>
<protein>
    <recommendedName>
        <fullName evidence="10">Glycosyl hydrolase family 4 C-terminal domain-containing protein</fullName>
    </recommendedName>
</protein>
<dbReference type="Gene3D" id="3.90.1820.10">
    <property type="entry name" value="AglA-like glucosidase"/>
    <property type="match status" value="1"/>
</dbReference>
<dbReference type="GO" id="GO:0005975">
    <property type="term" value="P:carbohydrate metabolic process"/>
    <property type="evidence" value="ECO:0007669"/>
    <property type="project" value="InterPro"/>
</dbReference>
<keyword evidence="8" id="KW-0119">Carbohydrate metabolism</keyword>
<evidence type="ECO:0000256" key="6">
    <source>
        <dbReference type="ARBA" id="ARBA00023027"/>
    </source>
</evidence>
<dbReference type="Pfam" id="PF02056">
    <property type="entry name" value="Glyco_hydro_4"/>
    <property type="match status" value="1"/>
</dbReference>
<keyword evidence="4" id="KW-0479">Metal-binding</keyword>
<feature type="non-terminal residue" evidence="11">
    <location>
        <position position="292"/>
    </location>
</feature>
<dbReference type="PRINTS" id="PR00732">
    <property type="entry name" value="GLHYDRLASE4"/>
</dbReference>
<dbReference type="GO" id="GO:0016616">
    <property type="term" value="F:oxidoreductase activity, acting on the CH-OH group of donors, NAD or NADP as acceptor"/>
    <property type="evidence" value="ECO:0007669"/>
    <property type="project" value="InterPro"/>
</dbReference>
<evidence type="ECO:0000256" key="3">
    <source>
        <dbReference type="ARBA" id="ARBA00010141"/>
    </source>
</evidence>
<evidence type="ECO:0000256" key="2">
    <source>
        <dbReference type="ARBA" id="ARBA00001936"/>
    </source>
</evidence>
<keyword evidence="5" id="KW-0378">Hydrolase</keyword>
<dbReference type="GO" id="GO:0004553">
    <property type="term" value="F:hydrolase activity, hydrolyzing O-glycosyl compounds"/>
    <property type="evidence" value="ECO:0007669"/>
    <property type="project" value="InterPro"/>
</dbReference>
<dbReference type="InterPro" id="IPR001088">
    <property type="entry name" value="Glyco_hydro_4"/>
</dbReference>
<proteinExistence type="inferred from homology"/>
<evidence type="ECO:0000256" key="7">
    <source>
        <dbReference type="ARBA" id="ARBA00023211"/>
    </source>
</evidence>
<dbReference type="InterPro" id="IPR053715">
    <property type="entry name" value="GH4_Enzyme_sf"/>
</dbReference>
<comment type="caution">
    <text evidence="11">The sequence shown here is derived from an EMBL/GenBank/DDBJ whole genome shotgun (WGS) entry which is preliminary data.</text>
</comment>
<dbReference type="InterPro" id="IPR022616">
    <property type="entry name" value="Glyco_hydro_4_C"/>
</dbReference>
<comment type="similarity">
    <text evidence="3">Belongs to the glycosyl hydrolase 4 family.</text>
</comment>
<comment type="cofactor">
    <cofactor evidence="1">
        <name>NAD(+)</name>
        <dbReference type="ChEBI" id="CHEBI:57540"/>
    </cofactor>
</comment>